<organism evidence="2 3">
    <name type="scientific">Halopolyspora algeriensis</name>
    <dbReference type="NCBI Taxonomy" id="1500506"/>
    <lineage>
        <taxon>Bacteria</taxon>
        <taxon>Bacillati</taxon>
        <taxon>Actinomycetota</taxon>
        <taxon>Actinomycetes</taxon>
        <taxon>Actinomycetes incertae sedis</taxon>
        <taxon>Halopolyspora</taxon>
    </lineage>
</organism>
<evidence type="ECO:0000313" key="3">
    <source>
        <dbReference type="Proteomes" id="UP000253495"/>
    </source>
</evidence>
<dbReference type="PROSITE" id="PS51340">
    <property type="entry name" value="MOSC"/>
    <property type="match status" value="1"/>
</dbReference>
<comment type="caution">
    <text evidence="2">The sequence shown here is derived from an EMBL/GenBank/DDBJ whole genome shotgun (WGS) entry which is preliminary data.</text>
</comment>
<evidence type="ECO:0000259" key="1">
    <source>
        <dbReference type="PROSITE" id="PS51340"/>
    </source>
</evidence>
<dbReference type="PANTHER" id="PTHR14237">
    <property type="entry name" value="MOLYBDOPTERIN COFACTOR SULFURASE MOSC"/>
    <property type="match status" value="1"/>
</dbReference>
<dbReference type="InterPro" id="IPR011037">
    <property type="entry name" value="Pyrv_Knase-like_insert_dom_sf"/>
</dbReference>
<reference evidence="2 3" key="1">
    <citation type="submission" date="2018-07" db="EMBL/GenBank/DDBJ databases">
        <title>Genomic Encyclopedia of Type Strains, Phase III (KMG-III): the genomes of soil and plant-associated and newly described type strains.</title>
        <authorList>
            <person name="Whitman W."/>
        </authorList>
    </citation>
    <scope>NUCLEOTIDE SEQUENCE [LARGE SCALE GENOMIC DNA]</scope>
    <source>
        <strain evidence="2 3">CECT 8575</strain>
    </source>
</reference>
<dbReference type="GO" id="GO:0030170">
    <property type="term" value="F:pyridoxal phosphate binding"/>
    <property type="evidence" value="ECO:0007669"/>
    <property type="project" value="InterPro"/>
</dbReference>
<dbReference type="Pfam" id="PF03473">
    <property type="entry name" value="MOSC"/>
    <property type="match status" value="1"/>
</dbReference>
<evidence type="ECO:0000313" key="2">
    <source>
        <dbReference type="EMBL" id="RCW39542.1"/>
    </source>
</evidence>
<feature type="domain" description="MOSC" evidence="1">
    <location>
        <begin position="119"/>
        <end position="268"/>
    </location>
</feature>
<dbReference type="SUPFAM" id="SSF50800">
    <property type="entry name" value="PK beta-barrel domain-like"/>
    <property type="match status" value="1"/>
</dbReference>
<dbReference type="SUPFAM" id="SSF141673">
    <property type="entry name" value="MOSC N-terminal domain-like"/>
    <property type="match status" value="1"/>
</dbReference>
<dbReference type="Proteomes" id="UP000253495">
    <property type="component" value="Unassembled WGS sequence"/>
</dbReference>
<dbReference type="OrthoDB" id="9793178at2"/>
<dbReference type="Pfam" id="PF03476">
    <property type="entry name" value="MOSC_N"/>
    <property type="match status" value="1"/>
</dbReference>
<dbReference type="InterPro" id="IPR005303">
    <property type="entry name" value="MOCOS_middle"/>
</dbReference>
<dbReference type="InterPro" id="IPR005302">
    <property type="entry name" value="MoCF_Sase_C"/>
</dbReference>
<dbReference type="GO" id="GO:0003824">
    <property type="term" value="F:catalytic activity"/>
    <property type="evidence" value="ECO:0007669"/>
    <property type="project" value="InterPro"/>
</dbReference>
<sequence length="275" mass="29484">MAGIVELNHYPVKGCAGTSTAEALVTPAGLAHDRSFMVVGEDGASRTQRRHPRLALVRPEIGADGERLTLHAPEIEAVNVDVDTATARRDVNLLGASYRGIDQGDAVAGWLSEVLGTPSRLVRVPPEHDRVADGWIPGTSGYADSSPVLVTALSSLEDLNNRITARGGDPVPMDRFRPNIVIDGWDEPYGEDRARRLHAGEAELGYSKLAIRCAVTLIDQESGRKAGPEPLRSLADHRRARRGGVAFGVKFAVTRAGRLSVGDELTVTCRGESEL</sequence>
<keyword evidence="3" id="KW-1185">Reference proteome</keyword>
<dbReference type="EMBL" id="QPJC01000016">
    <property type="protein sequence ID" value="RCW39542.1"/>
    <property type="molecule type" value="Genomic_DNA"/>
</dbReference>
<dbReference type="RefSeq" id="WP_114454761.1">
    <property type="nucleotide sequence ID" value="NZ_QPJC01000016.1"/>
</dbReference>
<gene>
    <name evidence="2" type="ORF">DFQ14_11627</name>
</gene>
<dbReference type="GO" id="GO:0030151">
    <property type="term" value="F:molybdenum ion binding"/>
    <property type="evidence" value="ECO:0007669"/>
    <property type="project" value="InterPro"/>
</dbReference>
<accession>A0A368VEQ2</accession>
<proteinExistence type="predicted"/>
<protein>
    <recommendedName>
        <fullName evidence="1">MOSC domain-containing protein</fullName>
    </recommendedName>
</protein>
<dbReference type="AlphaFoldDB" id="A0A368VEQ2"/>
<name>A0A368VEQ2_9ACTN</name>
<dbReference type="PANTHER" id="PTHR14237:SF19">
    <property type="entry name" value="MITOCHONDRIAL AMIDOXIME REDUCING COMPONENT 1"/>
    <property type="match status" value="1"/>
</dbReference>